<dbReference type="InterPro" id="IPR050312">
    <property type="entry name" value="IolE/XylAMocC-like"/>
</dbReference>
<sequence length="273" mass="30262">MEPLTSIDRLSLNTMTTDRWTLQEAVDGCARAGIGWIAPWRNRVAEAGLKQSGKMIRDAGLRVSSLCRGGMFPAGTAAERAARIEDNRRAIEEAAELGAEVLVLVCGPSSDKDIGEARKQVLDGIEQLVPYAREHGVKLGIEPLHPMYAAERSVIVKLSQANTMAEQLNVPDVGVVVDVFHLWWDPDLYTEIARAGERILGFHVNDWLVPVPDMLMGRGMMGDGVIELRKIRHAVEAAGYKGPIEVEIFNRRISDQPGDETLEQMKNRYLEHV</sequence>
<dbReference type="GO" id="GO:0016853">
    <property type="term" value="F:isomerase activity"/>
    <property type="evidence" value="ECO:0007669"/>
    <property type="project" value="UniProtKB-KW"/>
</dbReference>
<evidence type="ECO:0000313" key="2">
    <source>
        <dbReference type="EMBL" id="TBL79385.1"/>
    </source>
</evidence>
<dbReference type="Gene3D" id="3.20.20.150">
    <property type="entry name" value="Divalent-metal-dependent TIM barrel enzymes"/>
    <property type="match status" value="1"/>
</dbReference>
<evidence type="ECO:0000313" key="3">
    <source>
        <dbReference type="Proteomes" id="UP000293142"/>
    </source>
</evidence>
<dbReference type="RefSeq" id="WP_131013330.1">
    <property type="nucleotide sequence ID" value="NZ_SIRE01000007.1"/>
</dbReference>
<dbReference type="EMBL" id="SIRE01000007">
    <property type="protein sequence ID" value="TBL79385.1"/>
    <property type="molecule type" value="Genomic_DNA"/>
</dbReference>
<dbReference type="PANTHER" id="PTHR12110:SF52">
    <property type="entry name" value="XYLOSE ISOMERASE"/>
    <property type="match status" value="1"/>
</dbReference>
<keyword evidence="2" id="KW-0413">Isomerase</keyword>
<dbReference type="SUPFAM" id="SSF51658">
    <property type="entry name" value="Xylose isomerase-like"/>
    <property type="match status" value="1"/>
</dbReference>
<proteinExistence type="predicted"/>
<name>A0A4Q9DTC2_9BACL</name>
<dbReference type="Pfam" id="PF01261">
    <property type="entry name" value="AP_endonuc_2"/>
    <property type="match status" value="1"/>
</dbReference>
<dbReference type="AlphaFoldDB" id="A0A4Q9DTC2"/>
<dbReference type="InterPro" id="IPR013022">
    <property type="entry name" value="Xyl_isomerase-like_TIM-brl"/>
</dbReference>
<reference evidence="2 3" key="1">
    <citation type="submission" date="2019-02" db="EMBL/GenBank/DDBJ databases">
        <title>Paenibacillus sp. nov., isolated from surface-sterilized tissue of Thalictrum simplex L.</title>
        <authorList>
            <person name="Tuo L."/>
        </authorList>
    </citation>
    <scope>NUCLEOTIDE SEQUENCE [LARGE SCALE GENOMIC DNA]</scope>
    <source>
        <strain evidence="2 3">N2SHLJ1</strain>
    </source>
</reference>
<gene>
    <name evidence="2" type="ORF">EYB31_10735</name>
</gene>
<comment type="caution">
    <text evidence="2">The sequence shown here is derived from an EMBL/GenBank/DDBJ whole genome shotgun (WGS) entry which is preliminary data.</text>
</comment>
<dbReference type="PANTHER" id="PTHR12110">
    <property type="entry name" value="HYDROXYPYRUVATE ISOMERASE"/>
    <property type="match status" value="1"/>
</dbReference>
<protein>
    <submittedName>
        <fullName evidence="2">Sugar phosphate isomerase/epimerase</fullName>
    </submittedName>
</protein>
<dbReference type="InterPro" id="IPR036237">
    <property type="entry name" value="Xyl_isomerase-like_sf"/>
</dbReference>
<organism evidence="2 3">
    <name type="scientific">Paenibacillus thalictri</name>
    <dbReference type="NCBI Taxonomy" id="2527873"/>
    <lineage>
        <taxon>Bacteria</taxon>
        <taxon>Bacillati</taxon>
        <taxon>Bacillota</taxon>
        <taxon>Bacilli</taxon>
        <taxon>Bacillales</taxon>
        <taxon>Paenibacillaceae</taxon>
        <taxon>Paenibacillus</taxon>
    </lineage>
</organism>
<evidence type="ECO:0000259" key="1">
    <source>
        <dbReference type="Pfam" id="PF01261"/>
    </source>
</evidence>
<keyword evidence="3" id="KW-1185">Reference proteome</keyword>
<dbReference type="OrthoDB" id="9782626at2"/>
<feature type="domain" description="Xylose isomerase-like TIM barrel" evidence="1">
    <location>
        <begin position="29"/>
        <end position="264"/>
    </location>
</feature>
<dbReference type="Proteomes" id="UP000293142">
    <property type="component" value="Unassembled WGS sequence"/>
</dbReference>
<accession>A0A4Q9DTC2</accession>